<keyword evidence="4 5" id="KW-0472">Membrane</keyword>
<evidence type="ECO:0000256" key="2">
    <source>
        <dbReference type="ARBA" id="ARBA00022692"/>
    </source>
</evidence>
<feature type="transmembrane region" description="Helical" evidence="5">
    <location>
        <begin position="6"/>
        <end position="27"/>
    </location>
</feature>
<keyword evidence="3 5" id="KW-1133">Transmembrane helix</keyword>
<dbReference type="Proteomes" id="UP000318138">
    <property type="component" value="Chromosome"/>
</dbReference>
<name>A0A859FJ10_9BACI</name>
<accession>A0A859FJ10</accession>
<gene>
    <name evidence="6" type="ORF">FLK61_39820</name>
</gene>
<dbReference type="RefSeq" id="WP_176010731.1">
    <property type="nucleotide sequence ID" value="NZ_CP041372.2"/>
</dbReference>
<dbReference type="AlphaFoldDB" id="A0A859FJ10"/>
<evidence type="ECO:0000256" key="5">
    <source>
        <dbReference type="SAM" id="Phobius"/>
    </source>
</evidence>
<keyword evidence="7" id="KW-1185">Reference proteome</keyword>
<feature type="transmembrane region" description="Helical" evidence="5">
    <location>
        <begin position="160"/>
        <end position="177"/>
    </location>
</feature>
<dbReference type="Pfam" id="PF02659">
    <property type="entry name" value="Mntp"/>
    <property type="match status" value="1"/>
</dbReference>
<feature type="transmembrane region" description="Helical" evidence="5">
    <location>
        <begin position="66"/>
        <end position="88"/>
    </location>
</feature>
<dbReference type="PANTHER" id="PTHR35529">
    <property type="entry name" value="MANGANESE EFFLUX PUMP MNTP-RELATED"/>
    <property type="match status" value="1"/>
</dbReference>
<dbReference type="InterPro" id="IPR003810">
    <property type="entry name" value="Mntp/YtaF"/>
</dbReference>
<keyword evidence="2 5" id="KW-0812">Transmembrane</keyword>
<evidence type="ECO:0000313" key="7">
    <source>
        <dbReference type="Proteomes" id="UP000318138"/>
    </source>
</evidence>
<dbReference type="EMBL" id="CP041372">
    <property type="protein sequence ID" value="QKS72762.1"/>
    <property type="molecule type" value="Genomic_DNA"/>
</dbReference>
<feature type="transmembrane region" description="Helical" evidence="5">
    <location>
        <begin position="100"/>
        <end position="122"/>
    </location>
</feature>
<evidence type="ECO:0000256" key="3">
    <source>
        <dbReference type="ARBA" id="ARBA00022989"/>
    </source>
</evidence>
<protein>
    <submittedName>
        <fullName evidence="6">Manganese efflux pump</fullName>
    </submittedName>
</protein>
<feature type="transmembrane region" description="Helical" evidence="5">
    <location>
        <begin position="128"/>
        <end position="148"/>
    </location>
</feature>
<reference evidence="7" key="1">
    <citation type="submission" date="2019-07" db="EMBL/GenBank/DDBJ databases">
        <title>Bacillus alkalisoli sp. nov. isolated from saline soil.</title>
        <authorList>
            <person name="Sun J.-Q."/>
            <person name="Xu L."/>
        </authorList>
    </citation>
    <scope>NUCLEOTIDE SEQUENCE [LARGE SCALE GENOMIC DNA]</scope>
    <source>
        <strain evidence="7">M4U3P1</strain>
    </source>
</reference>
<feature type="transmembrane region" description="Helical" evidence="5">
    <location>
        <begin position="39"/>
        <end position="60"/>
    </location>
</feature>
<organism evidence="6 7">
    <name type="scientific">Paenalkalicoccus suaedae</name>
    <dbReference type="NCBI Taxonomy" id="2592382"/>
    <lineage>
        <taxon>Bacteria</taxon>
        <taxon>Bacillati</taxon>
        <taxon>Bacillota</taxon>
        <taxon>Bacilli</taxon>
        <taxon>Bacillales</taxon>
        <taxon>Bacillaceae</taxon>
        <taxon>Paenalkalicoccus</taxon>
    </lineage>
</organism>
<evidence type="ECO:0000313" key="6">
    <source>
        <dbReference type="EMBL" id="QKS72762.1"/>
    </source>
</evidence>
<dbReference type="PANTHER" id="PTHR35529:SF1">
    <property type="entry name" value="MANGANESE EFFLUX PUMP MNTP-RELATED"/>
    <property type="match status" value="1"/>
</dbReference>
<proteinExistence type="predicted"/>
<keyword evidence="1" id="KW-1003">Cell membrane</keyword>
<evidence type="ECO:0000256" key="4">
    <source>
        <dbReference type="ARBA" id="ARBA00023136"/>
    </source>
</evidence>
<sequence>MEYWLSASMIAFALSIDAFSIALGLGVNKLSTRRIAITSALVGSCHIFLPLIGMLLGHFLSLHIGHIAVILGALGLIVLGLQMIIASFRSGSTLFSPKGMGLLVFAVSVSMDSFSTGFSMAAAGRETMLLLLLFGTFSMALTALGLVLGRRLQLLTSLSLEWLAGLVLLGFGVSMLFT</sequence>
<dbReference type="KEGG" id="psua:FLK61_39820"/>
<evidence type="ECO:0000256" key="1">
    <source>
        <dbReference type="ARBA" id="ARBA00022475"/>
    </source>
</evidence>